<dbReference type="InterPro" id="IPR000572">
    <property type="entry name" value="OxRdtase_Mopterin-bd_dom"/>
</dbReference>
<dbReference type="KEGG" id="hdf:AArcSl_2744"/>
<dbReference type="Proteomes" id="UP000263012">
    <property type="component" value="Chromosome"/>
</dbReference>
<dbReference type="RefSeq" id="WP_161945970.1">
    <property type="nucleotide sequence ID" value="NZ_CP025066.1"/>
</dbReference>
<evidence type="ECO:0000259" key="2">
    <source>
        <dbReference type="Pfam" id="PF00174"/>
    </source>
</evidence>
<dbReference type="Pfam" id="PF00174">
    <property type="entry name" value="Oxidored_molyb"/>
    <property type="match status" value="1"/>
</dbReference>
<dbReference type="InterPro" id="IPR036374">
    <property type="entry name" value="OxRdtase_Mopterin-bd_sf"/>
</dbReference>
<protein>
    <recommendedName>
        <fullName evidence="2">Oxidoreductase molybdopterin-binding domain-containing protein</fullName>
    </recommendedName>
</protein>
<dbReference type="SUPFAM" id="SSF56524">
    <property type="entry name" value="Oxidoreductase molybdopterin-binding domain"/>
    <property type="match status" value="1"/>
</dbReference>
<feature type="domain" description="Oxidoreductase molybdopterin-binding" evidence="2">
    <location>
        <begin position="64"/>
        <end position="155"/>
    </location>
</feature>
<sequence>MQTNPQLVDDTAPIDEETIDGEPRESYSPAETHPEPERIRIGGHDDYSLDRASARERFEWQQVDFSTRCHSGTLIEGVWEGVPVADVLDAADPSPETTHVALIGVDGYTRCVPVLEVLDGIVGFDCVDERDDGAPRVVAPGLDSQASVMRLRAIEPLSLAPGEDPGDVEVALPE</sequence>
<dbReference type="EMBL" id="CP025066">
    <property type="protein sequence ID" value="AUX10359.1"/>
    <property type="molecule type" value="Genomic_DNA"/>
</dbReference>
<dbReference type="Gene3D" id="3.90.420.10">
    <property type="entry name" value="Oxidoreductase, molybdopterin-binding domain"/>
    <property type="match status" value="1"/>
</dbReference>
<accession>A0A343TMN7</accession>
<reference evidence="4" key="1">
    <citation type="submission" date="2017-11" db="EMBL/GenBank/DDBJ databases">
        <title>Phenotypic and genomic properties of facultatively anaerobic sulfur-reducing natronoarchaea from hypersaline soda lakes.</title>
        <authorList>
            <person name="Sorokin D.Y."/>
            <person name="Kublanov I.V."/>
            <person name="Roman P."/>
            <person name="Sinninghe Damste J.S."/>
            <person name="Golyshin P.N."/>
            <person name="Rojo D."/>
            <person name="Ciordia S."/>
            <person name="Mena M.D.C."/>
            <person name="Ferrer M."/>
            <person name="Messina E."/>
            <person name="Smedile F."/>
            <person name="La Spada G."/>
            <person name="La Cono V."/>
            <person name="Yakimov M.M."/>
        </authorList>
    </citation>
    <scope>NUCLEOTIDE SEQUENCE [LARGE SCALE GENOMIC DNA]</scope>
    <source>
        <strain evidence="4">AArc-Sl</strain>
    </source>
</reference>
<organism evidence="3 4">
    <name type="scientific">Halalkaliarchaeum desulfuricum</name>
    <dbReference type="NCBI Taxonomy" id="2055893"/>
    <lineage>
        <taxon>Archaea</taxon>
        <taxon>Methanobacteriati</taxon>
        <taxon>Methanobacteriota</taxon>
        <taxon>Stenosarchaea group</taxon>
        <taxon>Halobacteria</taxon>
        <taxon>Halobacteriales</taxon>
        <taxon>Haloferacaceae</taxon>
        <taxon>Halalkaliarchaeum</taxon>
    </lineage>
</organism>
<evidence type="ECO:0000313" key="3">
    <source>
        <dbReference type="EMBL" id="AUX10359.1"/>
    </source>
</evidence>
<dbReference type="GeneID" id="37879101"/>
<dbReference type="AlphaFoldDB" id="A0A343TMN7"/>
<proteinExistence type="predicted"/>
<evidence type="ECO:0000313" key="4">
    <source>
        <dbReference type="Proteomes" id="UP000263012"/>
    </source>
</evidence>
<dbReference type="OrthoDB" id="230884at2157"/>
<name>A0A343TMN7_9EURY</name>
<gene>
    <name evidence="3" type="ORF">AArcSl_2744</name>
</gene>
<feature type="compositionally biased region" description="Basic and acidic residues" evidence="1">
    <location>
        <begin position="32"/>
        <end position="44"/>
    </location>
</feature>
<evidence type="ECO:0000256" key="1">
    <source>
        <dbReference type="SAM" id="MobiDB-lite"/>
    </source>
</evidence>
<keyword evidence="4" id="KW-1185">Reference proteome</keyword>
<feature type="region of interest" description="Disordered" evidence="1">
    <location>
        <begin position="1"/>
        <end position="44"/>
    </location>
</feature>